<accession>A0A225UER9</accession>
<protein>
    <submittedName>
        <fullName evidence="2">RxLR effector protein</fullName>
    </submittedName>
</protein>
<gene>
    <name evidence="2" type="ORF">PHMEG_00039890</name>
</gene>
<dbReference type="AlphaFoldDB" id="A0A225UER9"/>
<feature type="signal peptide" evidence="1">
    <location>
        <begin position="1"/>
        <end position="20"/>
    </location>
</feature>
<name>A0A225UER9_9STRA</name>
<feature type="chain" id="PRO_5012081710" evidence="1">
    <location>
        <begin position="21"/>
        <end position="82"/>
    </location>
</feature>
<comment type="caution">
    <text evidence="2">The sequence shown here is derived from an EMBL/GenBank/DDBJ whole genome shotgun (WGS) entry which is preliminary data.</text>
</comment>
<evidence type="ECO:0000313" key="3">
    <source>
        <dbReference type="Proteomes" id="UP000198211"/>
    </source>
</evidence>
<sequence>MRLLVLVLLALLIVCSSADAVPGTNNRIATSQSTMSGITKTITNDKRQLRNVSGDEAPNEERGTPLQLRIFYAGWAHVQGLG</sequence>
<evidence type="ECO:0000313" key="2">
    <source>
        <dbReference type="EMBL" id="OWY91508.1"/>
    </source>
</evidence>
<keyword evidence="3" id="KW-1185">Reference proteome</keyword>
<keyword evidence="1" id="KW-0732">Signal</keyword>
<organism evidence="2 3">
    <name type="scientific">Phytophthora megakarya</name>
    <dbReference type="NCBI Taxonomy" id="4795"/>
    <lineage>
        <taxon>Eukaryota</taxon>
        <taxon>Sar</taxon>
        <taxon>Stramenopiles</taxon>
        <taxon>Oomycota</taxon>
        <taxon>Peronosporomycetes</taxon>
        <taxon>Peronosporales</taxon>
        <taxon>Peronosporaceae</taxon>
        <taxon>Phytophthora</taxon>
    </lineage>
</organism>
<reference evidence="3" key="1">
    <citation type="submission" date="2017-03" db="EMBL/GenBank/DDBJ databases">
        <title>Phytopthora megakarya and P. palmivora, two closely related causual agents of cacao black pod achieved similar genome size and gene model numbers by different mechanisms.</title>
        <authorList>
            <person name="Ali S."/>
            <person name="Shao J."/>
            <person name="Larry D.J."/>
            <person name="Kronmiller B."/>
            <person name="Shen D."/>
            <person name="Strem M.D."/>
            <person name="Melnick R.L."/>
            <person name="Guiltinan M.J."/>
            <person name="Tyler B.M."/>
            <person name="Meinhardt L.W."/>
            <person name="Bailey B.A."/>
        </authorList>
    </citation>
    <scope>NUCLEOTIDE SEQUENCE [LARGE SCALE GENOMIC DNA]</scope>
    <source>
        <strain evidence="3">zdho120</strain>
    </source>
</reference>
<proteinExistence type="predicted"/>
<dbReference type="Proteomes" id="UP000198211">
    <property type="component" value="Unassembled WGS sequence"/>
</dbReference>
<evidence type="ECO:0000256" key="1">
    <source>
        <dbReference type="SAM" id="SignalP"/>
    </source>
</evidence>
<dbReference type="EMBL" id="NBNE01020082">
    <property type="protein sequence ID" value="OWY91508.1"/>
    <property type="molecule type" value="Genomic_DNA"/>
</dbReference>